<gene>
    <name evidence="2" type="ORF">QBC41DRAFT_136284</name>
</gene>
<dbReference type="Proteomes" id="UP001174997">
    <property type="component" value="Unassembled WGS sequence"/>
</dbReference>
<evidence type="ECO:0000313" key="3">
    <source>
        <dbReference type="Proteomes" id="UP001174997"/>
    </source>
</evidence>
<evidence type="ECO:0000256" key="1">
    <source>
        <dbReference type="SAM" id="Phobius"/>
    </source>
</evidence>
<sequence length="192" mass="23096">MLRPDRRLEPLVRLFVLFFYIFDSQTLLSILYTGSVTVWGWCQHSPFFSPGFNNQIILDESQFHTWLLDSSNTMGCPLASWSVFLHRQKYRFHSCLAFLRYILPVYIFKNRWFCCVGTVLLGRHGESCFFHTFTHTNTPLLTPFSHFFRAFWWSAFFYFFFSELFFTRVSSLLLHLYTPPLPFLFFQHLSYH</sequence>
<protein>
    <submittedName>
        <fullName evidence="2">Uncharacterized protein</fullName>
    </submittedName>
</protein>
<keyword evidence="1" id="KW-0472">Membrane</keyword>
<feature type="transmembrane region" description="Helical" evidence="1">
    <location>
        <begin position="12"/>
        <end position="32"/>
    </location>
</feature>
<feature type="transmembrane region" description="Helical" evidence="1">
    <location>
        <begin position="147"/>
        <end position="166"/>
    </location>
</feature>
<reference evidence="2" key="1">
    <citation type="submission" date="2023-06" db="EMBL/GenBank/DDBJ databases">
        <title>Genome-scale phylogeny and comparative genomics of the fungal order Sordariales.</title>
        <authorList>
            <consortium name="Lawrence Berkeley National Laboratory"/>
            <person name="Hensen N."/>
            <person name="Bonometti L."/>
            <person name="Westerberg I."/>
            <person name="Brannstrom I.O."/>
            <person name="Guillou S."/>
            <person name="Cros-Aarteil S."/>
            <person name="Calhoun S."/>
            <person name="Haridas S."/>
            <person name="Kuo A."/>
            <person name="Mondo S."/>
            <person name="Pangilinan J."/>
            <person name="Riley R."/>
            <person name="Labutti K."/>
            <person name="Andreopoulos B."/>
            <person name="Lipzen A."/>
            <person name="Chen C."/>
            <person name="Yanf M."/>
            <person name="Daum C."/>
            <person name="Ng V."/>
            <person name="Clum A."/>
            <person name="Steindorff A."/>
            <person name="Ohm R."/>
            <person name="Martin F."/>
            <person name="Silar P."/>
            <person name="Natvig D."/>
            <person name="Lalanne C."/>
            <person name="Gautier V."/>
            <person name="Ament-Velasquez S.L."/>
            <person name="Kruys A."/>
            <person name="Hutchinson M.I."/>
            <person name="Powell A.J."/>
            <person name="Barry K."/>
            <person name="Miller A.N."/>
            <person name="Grigoriev I.V."/>
            <person name="Debuchy R."/>
            <person name="Gladieux P."/>
            <person name="Thoren M.H."/>
            <person name="Johannesson H."/>
        </authorList>
    </citation>
    <scope>NUCLEOTIDE SEQUENCE</scope>
    <source>
        <strain evidence="2">CBS 307.81</strain>
    </source>
</reference>
<keyword evidence="1" id="KW-1133">Transmembrane helix</keyword>
<accession>A0AA40DE42</accession>
<dbReference type="AlphaFoldDB" id="A0AA40DE42"/>
<evidence type="ECO:0000313" key="2">
    <source>
        <dbReference type="EMBL" id="KAK0673308.1"/>
    </source>
</evidence>
<name>A0AA40DE42_9PEZI</name>
<organism evidence="2 3">
    <name type="scientific">Cercophora samala</name>
    <dbReference type="NCBI Taxonomy" id="330535"/>
    <lineage>
        <taxon>Eukaryota</taxon>
        <taxon>Fungi</taxon>
        <taxon>Dikarya</taxon>
        <taxon>Ascomycota</taxon>
        <taxon>Pezizomycotina</taxon>
        <taxon>Sordariomycetes</taxon>
        <taxon>Sordariomycetidae</taxon>
        <taxon>Sordariales</taxon>
        <taxon>Lasiosphaeriaceae</taxon>
        <taxon>Cercophora</taxon>
    </lineage>
</organism>
<proteinExistence type="predicted"/>
<keyword evidence="3" id="KW-1185">Reference proteome</keyword>
<dbReference type="EMBL" id="JAULSY010000007">
    <property type="protein sequence ID" value="KAK0673308.1"/>
    <property type="molecule type" value="Genomic_DNA"/>
</dbReference>
<comment type="caution">
    <text evidence="2">The sequence shown here is derived from an EMBL/GenBank/DDBJ whole genome shotgun (WGS) entry which is preliminary data.</text>
</comment>
<keyword evidence="1" id="KW-0812">Transmembrane</keyword>